<dbReference type="SUPFAM" id="SSF53335">
    <property type="entry name" value="S-adenosyl-L-methionine-dependent methyltransferases"/>
    <property type="match status" value="1"/>
</dbReference>
<evidence type="ECO:0000256" key="1">
    <source>
        <dbReference type="ARBA" id="ARBA00012880"/>
    </source>
</evidence>
<keyword evidence="3" id="KW-0808">Transferase</keyword>
<evidence type="ECO:0000256" key="3">
    <source>
        <dbReference type="ARBA" id="ARBA00022679"/>
    </source>
</evidence>
<name>A0ABR0SHH2_9HYPO</name>
<dbReference type="PANTHER" id="PTHR43836:SF2">
    <property type="entry name" value="CATECHOL O-METHYLTRANSFERASE 1-RELATED"/>
    <property type="match status" value="1"/>
</dbReference>
<dbReference type="Proteomes" id="UP001338125">
    <property type="component" value="Unassembled WGS sequence"/>
</dbReference>
<evidence type="ECO:0000256" key="2">
    <source>
        <dbReference type="ARBA" id="ARBA00022603"/>
    </source>
</evidence>
<keyword evidence="4" id="KW-0949">S-adenosyl-L-methionine</keyword>
<keyword evidence="2" id="KW-0489">Methyltransferase</keyword>
<comment type="similarity">
    <text evidence="6">Belongs to the class I-like SAM-binding methyltransferase superfamily. Cation-dependent O-methyltransferase family.</text>
</comment>
<protein>
    <recommendedName>
        <fullName evidence="1">catechol O-methyltransferase</fullName>
        <ecNumber evidence="1">2.1.1.6</ecNumber>
    </recommendedName>
</protein>
<dbReference type="InterPro" id="IPR002935">
    <property type="entry name" value="SAM_O-MeTrfase"/>
</dbReference>
<reference evidence="8 9" key="1">
    <citation type="submission" date="2024-01" db="EMBL/GenBank/DDBJ databases">
        <title>Complete genome of Cladobotryum mycophilum ATHUM6906.</title>
        <authorList>
            <person name="Christinaki A.C."/>
            <person name="Myridakis A.I."/>
            <person name="Kouvelis V.N."/>
        </authorList>
    </citation>
    <scope>NUCLEOTIDE SEQUENCE [LARGE SCALE GENOMIC DNA]</scope>
    <source>
        <strain evidence="8 9">ATHUM6906</strain>
    </source>
</reference>
<gene>
    <name evidence="8" type="ORF">PT974_09741</name>
</gene>
<dbReference type="PANTHER" id="PTHR43836">
    <property type="entry name" value="CATECHOL O-METHYLTRANSFERASE 1-RELATED"/>
    <property type="match status" value="1"/>
</dbReference>
<evidence type="ECO:0000256" key="7">
    <source>
        <dbReference type="SAM" id="MobiDB-lite"/>
    </source>
</evidence>
<feature type="region of interest" description="Disordered" evidence="7">
    <location>
        <begin position="217"/>
        <end position="249"/>
    </location>
</feature>
<dbReference type="Gene3D" id="3.40.50.150">
    <property type="entry name" value="Vaccinia Virus protein VP39"/>
    <property type="match status" value="1"/>
</dbReference>
<dbReference type="Pfam" id="PF01596">
    <property type="entry name" value="Methyltransf_3"/>
    <property type="match status" value="1"/>
</dbReference>
<evidence type="ECO:0000313" key="9">
    <source>
        <dbReference type="Proteomes" id="UP001338125"/>
    </source>
</evidence>
<sequence>MSSPNVFDSSKAYAPQEKVYVSDGREIELLNFVYSQSNLNELRGSPEKVLATIDEFARTRRYLMNVGEYKGRIVTDLITEMKPKIMVELGGYIGYSAILFSNAVKHAGGEKYLSLERSPEFAAITSSLIDLAGLGDFAKVIVGSCNDSINRLYAEGQLSRIDLLFLDHHKPAYLPDLKLCEQLGLIQPKCVLAADNVIKPGNPPYLAYVRSSADEKRYPATRGNEGSEFDTKTAHRYKERSEAEAEAADAGIHGDPTLVYESELISSFEPTGIPDGIEITRCIGRVV</sequence>
<comment type="caution">
    <text evidence="8">The sequence shown here is derived from an EMBL/GenBank/DDBJ whole genome shotgun (WGS) entry which is preliminary data.</text>
</comment>
<dbReference type="EC" id="2.1.1.6" evidence="1"/>
<evidence type="ECO:0000256" key="5">
    <source>
        <dbReference type="ARBA" id="ARBA00022939"/>
    </source>
</evidence>
<organism evidence="8 9">
    <name type="scientific">Cladobotryum mycophilum</name>
    <dbReference type="NCBI Taxonomy" id="491253"/>
    <lineage>
        <taxon>Eukaryota</taxon>
        <taxon>Fungi</taxon>
        <taxon>Dikarya</taxon>
        <taxon>Ascomycota</taxon>
        <taxon>Pezizomycotina</taxon>
        <taxon>Sordariomycetes</taxon>
        <taxon>Hypocreomycetidae</taxon>
        <taxon>Hypocreales</taxon>
        <taxon>Hypocreaceae</taxon>
        <taxon>Cladobotryum</taxon>
    </lineage>
</organism>
<accession>A0ABR0SHH2</accession>
<evidence type="ECO:0000256" key="4">
    <source>
        <dbReference type="ARBA" id="ARBA00022691"/>
    </source>
</evidence>
<dbReference type="InterPro" id="IPR029063">
    <property type="entry name" value="SAM-dependent_MTases_sf"/>
</dbReference>
<dbReference type="PROSITE" id="PS51682">
    <property type="entry name" value="SAM_OMT_I"/>
    <property type="match status" value="1"/>
</dbReference>
<proteinExistence type="inferred from homology"/>
<evidence type="ECO:0000313" key="8">
    <source>
        <dbReference type="EMBL" id="KAK5991459.1"/>
    </source>
</evidence>
<keyword evidence="5" id="KW-0128">Catecholamine metabolism</keyword>
<dbReference type="EMBL" id="JAVFKD010000014">
    <property type="protein sequence ID" value="KAK5991459.1"/>
    <property type="molecule type" value="Genomic_DNA"/>
</dbReference>
<evidence type="ECO:0000256" key="6">
    <source>
        <dbReference type="ARBA" id="ARBA00023453"/>
    </source>
</evidence>
<keyword evidence="9" id="KW-1185">Reference proteome</keyword>